<protein>
    <submittedName>
        <fullName evidence="2">Uncharacterized protein</fullName>
    </submittedName>
</protein>
<keyword evidence="1" id="KW-0472">Membrane</keyword>
<dbReference type="AlphaFoldDB" id="A0A2T4UN92"/>
<keyword evidence="3" id="KW-1185">Reference proteome</keyword>
<keyword evidence="1" id="KW-1133">Transmembrane helix</keyword>
<dbReference type="EMBL" id="PYYB01000001">
    <property type="protein sequence ID" value="PTL60699.1"/>
    <property type="molecule type" value="Genomic_DNA"/>
</dbReference>
<organism evidence="2 3">
    <name type="scientific">Paraconexibacter algicola</name>
    <dbReference type="NCBI Taxonomy" id="2133960"/>
    <lineage>
        <taxon>Bacteria</taxon>
        <taxon>Bacillati</taxon>
        <taxon>Actinomycetota</taxon>
        <taxon>Thermoleophilia</taxon>
        <taxon>Solirubrobacterales</taxon>
        <taxon>Paraconexibacteraceae</taxon>
        <taxon>Paraconexibacter</taxon>
    </lineage>
</organism>
<proteinExistence type="predicted"/>
<gene>
    <name evidence="2" type="ORF">C7Y72_03735</name>
</gene>
<keyword evidence="1" id="KW-0812">Transmembrane</keyword>
<feature type="transmembrane region" description="Helical" evidence="1">
    <location>
        <begin position="12"/>
        <end position="31"/>
    </location>
</feature>
<name>A0A2T4UN92_9ACTN</name>
<comment type="caution">
    <text evidence="2">The sequence shown here is derived from an EMBL/GenBank/DDBJ whole genome shotgun (WGS) entry which is preliminary data.</text>
</comment>
<accession>A0A2T4UN92</accession>
<sequence length="88" mass="9373">MLTTVGGIDSWLLELAPVLVLLLPLLAGRYLGEKRLAAVVAAFAPARRRAALRLTARLPRAPRAFARRGRLVASALAERGPPALAPAR</sequence>
<dbReference type="Proteomes" id="UP000240739">
    <property type="component" value="Unassembled WGS sequence"/>
</dbReference>
<evidence type="ECO:0000256" key="1">
    <source>
        <dbReference type="SAM" id="Phobius"/>
    </source>
</evidence>
<evidence type="ECO:0000313" key="3">
    <source>
        <dbReference type="Proteomes" id="UP000240739"/>
    </source>
</evidence>
<reference evidence="2 3" key="1">
    <citation type="submission" date="2018-03" db="EMBL/GenBank/DDBJ databases">
        <title>Aquarubrobacter algicola gen. nov., sp. nov., a novel actinobacterium isolated from shallow eutrophic lake during the end of cyanobacterial harmful algal blooms.</title>
        <authorList>
            <person name="Chun S.J."/>
        </authorList>
    </citation>
    <scope>NUCLEOTIDE SEQUENCE [LARGE SCALE GENOMIC DNA]</scope>
    <source>
        <strain evidence="2 3">Seoho-28</strain>
    </source>
</reference>
<evidence type="ECO:0000313" key="2">
    <source>
        <dbReference type="EMBL" id="PTL60699.1"/>
    </source>
</evidence>